<name>A0A2I0HRI4_PUNGR</name>
<feature type="compositionally biased region" description="Basic and acidic residues" evidence="1">
    <location>
        <begin position="1"/>
        <end position="13"/>
    </location>
</feature>
<dbReference type="AlphaFoldDB" id="A0A2I0HRI4"/>
<accession>A0A2I0HRI4</accession>
<dbReference type="EMBL" id="PGOL01005993">
    <property type="protein sequence ID" value="PKI34312.1"/>
    <property type="molecule type" value="Genomic_DNA"/>
</dbReference>
<feature type="compositionally biased region" description="Basic and acidic residues" evidence="1">
    <location>
        <begin position="29"/>
        <end position="39"/>
    </location>
</feature>
<evidence type="ECO:0000313" key="3">
    <source>
        <dbReference type="Proteomes" id="UP000233551"/>
    </source>
</evidence>
<proteinExistence type="predicted"/>
<sequence length="222" mass="24443">MGQASDDHSELYRAPRGTFQWLQTSPDEFSGHIHGEQRSQRSLNTSRHSGNTEKAPVTIPLVFLGQRSLAGDSEPTIPRETKSSPRQASKRTKEQSENGDGTYRSARAESCYEPPITVLLSQLGVQCHRPRIKRPPGTSCGSISSSGASRKIYACSPPETTADAILSLLGIQRNWPRMKILSRSTGTALTSQTASRIYQSTRLHRFGSIRSSRVSRLPLPLL</sequence>
<feature type="region of interest" description="Disordered" evidence="1">
    <location>
        <begin position="1"/>
        <end position="107"/>
    </location>
</feature>
<keyword evidence="3" id="KW-1185">Reference proteome</keyword>
<feature type="compositionally biased region" description="Polar residues" evidence="1">
    <location>
        <begin position="40"/>
        <end position="49"/>
    </location>
</feature>
<dbReference type="Proteomes" id="UP000233551">
    <property type="component" value="Unassembled WGS sequence"/>
</dbReference>
<comment type="caution">
    <text evidence="2">The sequence shown here is derived from an EMBL/GenBank/DDBJ whole genome shotgun (WGS) entry which is preliminary data.</text>
</comment>
<gene>
    <name evidence="2" type="ORF">CRG98_045297</name>
</gene>
<evidence type="ECO:0000256" key="1">
    <source>
        <dbReference type="SAM" id="MobiDB-lite"/>
    </source>
</evidence>
<evidence type="ECO:0000313" key="2">
    <source>
        <dbReference type="EMBL" id="PKI34312.1"/>
    </source>
</evidence>
<organism evidence="2 3">
    <name type="scientific">Punica granatum</name>
    <name type="common">Pomegranate</name>
    <dbReference type="NCBI Taxonomy" id="22663"/>
    <lineage>
        <taxon>Eukaryota</taxon>
        <taxon>Viridiplantae</taxon>
        <taxon>Streptophyta</taxon>
        <taxon>Embryophyta</taxon>
        <taxon>Tracheophyta</taxon>
        <taxon>Spermatophyta</taxon>
        <taxon>Magnoliopsida</taxon>
        <taxon>eudicotyledons</taxon>
        <taxon>Gunneridae</taxon>
        <taxon>Pentapetalae</taxon>
        <taxon>rosids</taxon>
        <taxon>malvids</taxon>
        <taxon>Myrtales</taxon>
        <taxon>Lythraceae</taxon>
        <taxon>Punica</taxon>
    </lineage>
</organism>
<protein>
    <submittedName>
        <fullName evidence="2">Uncharacterized protein</fullName>
    </submittedName>
</protein>
<reference evidence="2 3" key="1">
    <citation type="submission" date="2017-11" db="EMBL/GenBank/DDBJ databases">
        <title>De-novo sequencing of pomegranate (Punica granatum L.) genome.</title>
        <authorList>
            <person name="Akparov Z."/>
            <person name="Amiraslanov A."/>
            <person name="Hajiyeva S."/>
            <person name="Abbasov M."/>
            <person name="Kaur K."/>
            <person name="Hamwieh A."/>
            <person name="Solovyev V."/>
            <person name="Salamov A."/>
            <person name="Braich B."/>
            <person name="Kosarev P."/>
            <person name="Mahmoud A."/>
            <person name="Hajiyev E."/>
            <person name="Babayeva S."/>
            <person name="Izzatullayeva V."/>
            <person name="Mammadov A."/>
            <person name="Mammadov A."/>
            <person name="Sharifova S."/>
            <person name="Ojaghi J."/>
            <person name="Eynullazada K."/>
            <person name="Bayramov B."/>
            <person name="Abdulazimova A."/>
            <person name="Shahmuradov I."/>
        </authorList>
    </citation>
    <scope>NUCLEOTIDE SEQUENCE [LARGE SCALE GENOMIC DNA]</scope>
    <source>
        <strain evidence="3">cv. AG2017</strain>
        <tissue evidence="2">Leaf</tissue>
    </source>
</reference>